<protein>
    <recommendedName>
        <fullName evidence="12">YeeE/YedE family protein</fullName>
    </recommendedName>
</protein>
<dbReference type="Proteomes" id="UP000568050">
    <property type="component" value="Unassembled WGS sequence"/>
</dbReference>
<keyword evidence="7 9" id="KW-0472">Membrane</keyword>
<comment type="similarity">
    <text evidence="8">Belongs to the TsuA/YedE (TC 9.B.102) family.</text>
</comment>
<feature type="transmembrane region" description="Helical" evidence="9">
    <location>
        <begin position="145"/>
        <end position="166"/>
    </location>
</feature>
<keyword evidence="2" id="KW-0813">Transport</keyword>
<keyword evidence="5 9" id="KW-0812">Transmembrane</keyword>
<dbReference type="AlphaFoldDB" id="A0A839QVP2"/>
<evidence type="ECO:0000256" key="4">
    <source>
        <dbReference type="ARBA" id="ARBA00022519"/>
    </source>
</evidence>
<keyword evidence="3" id="KW-1003">Cell membrane</keyword>
<evidence type="ECO:0000256" key="1">
    <source>
        <dbReference type="ARBA" id="ARBA00004429"/>
    </source>
</evidence>
<dbReference type="PANTHER" id="PTHR30574:SF1">
    <property type="entry name" value="SULPHUR TRANSPORT DOMAIN-CONTAINING PROTEIN"/>
    <property type="match status" value="1"/>
</dbReference>
<dbReference type="RefSeq" id="WP_183375556.1">
    <property type="nucleotide sequence ID" value="NZ_CBCSFZ010000001.1"/>
</dbReference>
<evidence type="ECO:0000256" key="6">
    <source>
        <dbReference type="ARBA" id="ARBA00022989"/>
    </source>
</evidence>
<dbReference type="PANTHER" id="PTHR30574">
    <property type="entry name" value="INNER MEMBRANE PROTEIN YEDE"/>
    <property type="match status" value="1"/>
</dbReference>
<evidence type="ECO:0000256" key="7">
    <source>
        <dbReference type="ARBA" id="ARBA00023136"/>
    </source>
</evidence>
<feature type="transmembrane region" description="Helical" evidence="9">
    <location>
        <begin position="69"/>
        <end position="97"/>
    </location>
</feature>
<evidence type="ECO:0000313" key="11">
    <source>
        <dbReference type="Proteomes" id="UP000568050"/>
    </source>
</evidence>
<reference evidence="10 11" key="1">
    <citation type="submission" date="2020-08" db="EMBL/GenBank/DDBJ databases">
        <title>Sequencing the genomes of 1000 actinobacteria strains.</title>
        <authorList>
            <person name="Klenk H.-P."/>
        </authorList>
    </citation>
    <scope>NUCLEOTIDE SEQUENCE [LARGE SCALE GENOMIC DNA]</scope>
    <source>
        <strain evidence="10 11">DSM 23040</strain>
    </source>
</reference>
<dbReference type="EMBL" id="JACHWP010000002">
    <property type="protein sequence ID" value="MBB3022909.1"/>
    <property type="molecule type" value="Genomic_DNA"/>
</dbReference>
<feature type="transmembrane region" description="Helical" evidence="9">
    <location>
        <begin position="103"/>
        <end position="124"/>
    </location>
</feature>
<proteinExistence type="inferred from homology"/>
<keyword evidence="4" id="KW-0997">Cell inner membrane</keyword>
<comment type="caution">
    <text evidence="10">The sequence shown here is derived from an EMBL/GenBank/DDBJ whole genome shotgun (WGS) entry which is preliminary data.</text>
</comment>
<dbReference type="Pfam" id="PF04143">
    <property type="entry name" value="Sulf_transp"/>
    <property type="match status" value="1"/>
</dbReference>
<accession>A0A839QVP2</accession>
<feature type="transmembrane region" description="Helical" evidence="9">
    <location>
        <begin position="315"/>
        <end position="334"/>
    </location>
</feature>
<dbReference type="GO" id="GO:0005886">
    <property type="term" value="C:plasma membrane"/>
    <property type="evidence" value="ECO:0007669"/>
    <property type="project" value="UniProtKB-SubCell"/>
</dbReference>
<evidence type="ECO:0000256" key="2">
    <source>
        <dbReference type="ARBA" id="ARBA00022448"/>
    </source>
</evidence>
<organism evidence="10 11">
    <name type="scientific">Helcobacillus massiliensis</name>
    <dbReference type="NCBI Taxonomy" id="521392"/>
    <lineage>
        <taxon>Bacteria</taxon>
        <taxon>Bacillati</taxon>
        <taxon>Actinomycetota</taxon>
        <taxon>Actinomycetes</taxon>
        <taxon>Micrococcales</taxon>
        <taxon>Dermabacteraceae</taxon>
        <taxon>Helcobacillus</taxon>
    </lineage>
</organism>
<name>A0A839QVP2_9MICO</name>
<feature type="transmembrane region" description="Helical" evidence="9">
    <location>
        <begin position="38"/>
        <end position="57"/>
    </location>
</feature>
<evidence type="ECO:0008006" key="12">
    <source>
        <dbReference type="Google" id="ProtNLM"/>
    </source>
</evidence>
<dbReference type="InterPro" id="IPR007272">
    <property type="entry name" value="Sulf_transp_TsuA/YedE"/>
</dbReference>
<keyword evidence="11" id="KW-1185">Reference proteome</keyword>
<evidence type="ECO:0000256" key="8">
    <source>
        <dbReference type="ARBA" id="ARBA00035655"/>
    </source>
</evidence>
<keyword evidence="6 9" id="KW-1133">Transmembrane helix</keyword>
<evidence type="ECO:0000256" key="9">
    <source>
        <dbReference type="SAM" id="Phobius"/>
    </source>
</evidence>
<comment type="subcellular location">
    <subcellularLocation>
        <location evidence="1">Cell inner membrane</location>
        <topology evidence="1">Multi-pass membrane protein</topology>
    </subcellularLocation>
</comment>
<evidence type="ECO:0000313" key="10">
    <source>
        <dbReference type="EMBL" id="MBB3022909.1"/>
    </source>
</evidence>
<gene>
    <name evidence="10" type="ORF">FHX50_001192</name>
</gene>
<evidence type="ECO:0000256" key="3">
    <source>
        <dbReference type="ARBA" id="ARBA00022475"/>
    </source>
</evidence>
<feature type="transmembrane region" description="Helical" evidence="9">
    <location>
        <begin position="279"/>
        <end position="303"/>
    </location>
</feature>
<sequence>MLLTGLAVGVVLGFVFQRGRFCVTGAFRDVWLSRSLRWLTAFLVAVTIQAVIVNVLIGADIIHPEIPKLALLGVAAGSFLFGIGIVLAGGCATGTYYRSGEGLIGSWIALGLYAFTASVMKFGAGQQITDSLRDTSTQATTIHGTLGVPVWVPLGLLSIVTIALVARQLSRPAPSFVGLPAKRTGLAHLLLEKPWAPLATAVVVGLIAAAAFPLSEAAGRPGGLGITTPSAKIVQMLTAGDVSTLDWGVLFVLGLIPGSYIAAKASGEFRLRAPDARTAVRAVIGGVLMGAGAAIAGGCTIGNSLVETALFSWQGWIAFMFTFLGVGAASRLFIVTHRRVGAEPVRLQADGAASDKPAVTLERIS</sequence>
<evidence type="ECO:0000256" key="5">
    <source>
        <dbReference type="ARBA" id="ARBA00022692"/>
    </source>
</evidence>